<protein>
    <recommendedName>
        <fullName evidence="6">Cell shape-determining protein MreB</fullName>
    </recommendedName>
</protein>
<keyword evidence="3 6" id="KW-0067">ATP-binding</keyword>
<keyword evidence="1 6" id="KW-0963">Cytoplasm</keyword>
<dbReference type="Gene3D" id="3.30.420.40">
    <property type="match status" value="2"/>
</dbReference>
<evidence type="ECO:0000256" key="5">
    <source>
        <dbReference type="ARBA" id="ARBA00023458"/>
    </source>
</evidence>
<comment type="subunit">
    <text evidence="6">Forms polymers.</text>
</comment>
<feature type="binding site" evidence="6">
    <location>
        <begin position="170"/>
        <end position="172"/>
    </location>
    <ligand>
        <name>ATP</name>
        <dbReference type="ChEBI" id="CHEBI:30616"/>
    </ligand>
</feature>
<dbReference type="InterPro" id="IPR056546">
    <property type="entry name" value="MreB_MamK-like"/>
</dbReference>
<dbReference type="GO" id="GO:0005737">
    <property type="term" value="C:cytoplasm"/>
    <property type="evidence" value="ECO:0007669"/>
    <property type="project" value="UniProtKB-SubCell"/>
</dbReference>
<sequence>MIPILDHIFGKFSEDLGIDLGTANTLVAVRGKGIVIREPSIIIRHRKTKNVIAIGSEAKKMLGKTPFTIEAVRPLRDGVIADFDTTLAMLSYFVRKIHARPGRSFSIPRPKVVIGIPSNISEVERRAVLDAARASGARMTFLVEEPMAAAIGADLPVTEPLGSMIVDIGGGTCEIAIISLGGVVVGKSLKIAGDAMDGDIAAYIRSRYSLAIGERTAEQIKIALGSAYPQKVEKEMVVRGRDLEKGLPRTIRVSSVAVREALASSVSAIVNAIRDVIEDAPPELSSDIAERGIVMCGGGSMLSGFSKLVSKETKMPVILAADPLSCVVIGATRILDSSDLLNKVKIASG</sequence>
<dbReference type="HAMAP" id="MF_02207">
    <property type="entry name" value="MreB"/>
    <property type="match status" value="1"/>
</dbReference>
<dbReference type="PRINTS" id="PR01652">
    <property type="entry name" value="SHAPEPROTEIN"/>
</dbReference>
<keyword evidence="2 6" id="KW-0547">Nucleotide-binding</keyword>
<dbReference type="AlphaFoldDB" id="A0A1F5G4C6"/>
<keyword evidence="4 6" id="KW-0133">Cell shape</keyword>
<dbReference type="GO" id="GO:0005524">
    <property type="term" value="F:ATP binding"/>
    <property type="evidence" value="ECO:0007669"/>
    <property type="project" value="UniProtKB-KW"/>
</dbReference>
<dbReference type="InterPro" id="IPR004753">
    <property type="entry name" value="MreB"/>
</dbReference>
<dbReference type="NCBIfam" id="NF010539">
    <property type="entry name" value="PRK13927.1"/>
    <property type="match status" value="1"/>
</dbReference>
<feature type="binding site" evidence="6">
    <location>
        <begin position="218"/>
        <end position="221"/>
    </location>
    <ligand>
        <name>ATP</name>
        <dbReference type="ChEBI" id="CHEBI:30616"/>
    </ligand>
</feature>
<dbReference type="SUPFAM" id="SSF53067">
    <property type="entry name" value="Actin-like ATPase domain"/>
    <property type="match status" value="2"/>
</dbReference>
<evidence type="ECO:0000256" key="2">
    <source>
        <dbReference type="ARBA" id="ARBA00022741"/>
    </source>
</evidence>
<comment type="subcellular location">
    <subcellularLocation>
        <location evidence="6">Cytoplasm</location>
    </subcellularLocation>
    <text evidence="6">Membrane-associated.</text>
</comment>
<dbReference type="NCBIfam" id="TIGR00904">
    <property type="entry name" value="mreB"/>
    <property type="match status" value="1"/>
</dbReference>
<dbReference type="GO" id="GO:0008360">
    <property type="term" value="P:regulation of cell shape"/>
    <property type="evidence" value="ECO:0007669"/>
    <property type="project" value="UniProtKB-UniRule"/>
</dbReference>
<evidence type="ECO:0000256" key="1">
    <source>
        <dbReference type="ARBA" id="ARBA00022490"/>
    </source>
</evidence>
<reference evidence="7 8" key="1">
    <citation type="journal article" date="2016" name="Nat. Commun.">
        <title>Thousands of microbial genomes shed light on interconnected biogeochemical processes in an aquifer system.</title>
        <authorList>
            <person name="Anantharaman K."/>
            <person name="Brown C.T."/>
            <person name="Hug L.A."/>
            <person name="Sharon I."/>
            <person name="Castelle C.J."/>
            <person name="Probst A.J."/>
            <person name="Thomas B.C."/>
            <person name="Singh A."/>
            <person name="Wilkins M.J."/>
            <person name="Karaoz U."/>
            <person name="Brodie E.L."/>
            <person name="Williams K.H."/>
            <person name="Hubbard S.S."/>
            <person name="Banfield J.F."/>
        </authorList>
    </citation>
    <scope>NUCLEOTIDE SEQUENCE [LARGE SCALE GENOMIC DNA]</scope>
</reference>
<comment type="function">
    <text evidence="6">Forms membrane-associated dynamic filaments that are essential for cell shape determination. Acts by regulating cell wall synthesis and cell elongation, and thus cell shape. A feedback loop between cell geometry and MreB localization may maintain elongated cell shape by targeting cell wall growth to regions of negative cell wall curvature.</text>
</comment>
<gene>
    <name evidence="6" type="primary">mreB</name>
    <name evidence="7" type="ORF">A2870_03790</name>
</gene>
<evidence type="ECO:0000256" key="4">
    <source>
        <dbReference type="ARBA" id="ARBA00022960"/>
    </source>
</evidence>
<dbReference type="PANTHER" id="PTHR42749">
    <property type="entry name" value="CELL SHAPE-DETERMINING PROTEIN MREB"/>
    <property type="match status" value="1"/>
</dbReference>
<proteinExistence type="inferred from homology"/>
<evidence type="ECO:0000313" key="7">
    <source>
        <dbReference type="EMBL" id="OGD86708.1"/>
    </source>
</evidence>
<dbReference type="EMBL" id="MFAZ01000034">
    <property type="protein sequence ID" value="OGD86708.1"/>
    <property type="molecule type" value="Genomic_DNA"/>
</dbReference>
<organism evidence="7 8">
    <name type="scientific">Candidatus Curtissbacteria bacterium RIFCSPHIGHO2_01_FULL_41_11</name>
    <dbReference type="NCBI Taxonomy" id="1797711"/>
    <lineage>
        <taxon>Bacteria</taxon>
        <taxon>Candidatus Curtissiibacteriota</taxon>
    </lineage>
</organism>
<name>A0A1F5G4C6_9BACT</name>
<dbReference type="PANTHER" id="PTHR42749:SF1">
    <property type="entry name" value="CELL SHAPE-DETERMINING PROTEIN MREB"/>
    <property type="match status" value="1"/>
</dbReference>
<evidence type="ECO:0000313" key="8">
    <source>
        <dbReference type="Proteomes" id="UP000179102"/>
    </source>
</evidence>
<dbReference type="CDD" id="cd10225">
    <property type="entry name" value="ASKHA_NBD_MreB-like"/>
    <property type="match status" value="1"/>
</dbReference>
<dbReference type="GO" id="GO:0000902">
    <property type="term" value="P:cell morphogenesis"/>
    <property type="evidence" value="ECO:0007669"/>
    <property type="project" value="InterPro"/>
</dbReference>
<dbReference type="InterPro" id="IPR043129">
    <property type="entry name" value="ATPase_NBD"/>
</dbReference>
<comment type="caution">
    <text evidence="6">Lacks conserved residue(s) required for the propagation of feature annotation.</text>
</comment>
<feature type="binding site" evidence="6">
    <location>
        <begin position="22"/>
        <end position="24"/>
    </location>
    <ligand>
        <name>ATP</name>
        <dbReference type="ChEBI" id="CHEBI:30616"/>
    </ligand>
</feature>
<evidence type="ECO:0000256" key="6">
    <source>
        <dbReference type="HAMAP-Rule" id="MF_02207"/>
    </source>
</evidence>
<comment type="similarity">
    <text evidence="5 6">Belongs to the FtsA/MreB family.</text>
</comment>
<dbReference type="STRING" id="1797711.A2870_03790"/>
<dbReference type="Proteomes" id="UP000179102">
    <property type="component" value="Unassembled WGS sequence"/>
</dbReference>
<comment type="caution">
    <text evidence="7">The sequence shown here is derived from an EMBL/GenBank/DDBJ whole genome shotgun (WGS) entry which is preliminary data.</text>
</comment>
<dbReference type="Pfam" id="PF06723">
    <property type="entry name" value="MreB_Mbl"/>
    <property type="match status" value="1"/>
</dbReference>
<evidence type="ECO:0000256" key="3">
    <source>
        <dbReference type="ARBA" id="ARBA00022840"/>
    </source>
</evidence>
<accession>A0A1F5G4C6</accession>